<feature type="transmembrane region" description="Helical" evidence="2">
    <location>
        <begin position="317"/>
        <end position="335"/>
    </location>
</feature>
<evidence type="ECO:0000256" key="2">
    <source>
        <dbReference type="SAM" id="Phobius"/>
    </source>
</evidence>
<dbReference type="PANTHER" id="PTHR43081:SF19">
    <property type="entry name" value="PH-SENSITIVE ADENYLATE CYCLASE RV1264"/>
    <property type="match status" value="1"/>
</dbReference>
<sequence length="339" mass="36596">MQISADFLAPRLLALQACLLGSMLHLNQEKRRVMSVNVTRKLTTILAADAAGFSSSMQVDEVGTYADLHAARDIFGKLITRHGGRIVNTAGDGFIADFPSTVEATQCAIEAQLELGASDGSLKFRIGVHLGDVIVDGDDLIGEGVNLAARLQSMAEPGGVLISQQVYDQVHSKLTIGFEYLGEKRPRNLSADIPIYRIAMSKPGLISRWKQKPTVAAHRPDTDKTKAKTSAPRQQLPLSRTAMLAAFLCGAFLLINLVTGGSIWAHWPILAVATIGGLKRAQTLIPARFSAIVPAQLLVIITALTLVNLFSWNGYPWVLWPAGALLIYSLGRKFLSSSE</sequence>
<reference evidence="4 5" key="1">
    <citation type="submission" date="2023-06" db="EMBL/GenBank/DDBJ databases">
        <title>Parasedimentitalea psychrophila sp. nov., a psychrophilic bacterium isolated from deep-sea sediment.</title>
        <authorList>
            <person name="Li A."/>
        </authorList>
    </citation>
    <scope>NUCLEOTIDE SEQUENCE [LARGE SCALE GENOMIC DNA]</scope>
    <source>
        <strain evidence="4 5">QS115</strain>
    </source>
</reference>
<dbReference type="CDD" id="cd07302">
    <property type="entry name" value="CHD"/>
    <property type="match status" value="1"/>
</dbReference>
<dbReference type="GO" id="GO:0035556">
    <property type="term" value="P:intracellular signal transduction"/>
    <property type="evidence" value="ECO:0007669"/>
    <property type="project" value="InterPro"/>
</dbReference>
<keyword evidence="2" id="KW-0472">Membrane</keyword>
<evidence type="ECO:0000256" key="1">
    <source>
        <dbReference type="SAM" id="MobiDB-lite"/>
    </source>
</evidence>
<dbReference type="PANTHER" id="PTHR43081">
    <property type="entry name" value="ADENYLATE CYCLASE, TERMINAL-DIFFERENTIATION SPECIFIC-RELATED"/>
    <property type="match status" value="1"/>
</dbReference>
<dbReference type="Proteomes" id="UP001238334">
    <property type="component" value="Chromosome"/>
</dbReference>
<feature type="transmembrane region" description="Helical" evidence="2">
    <location>
        <begin position="291"/>
        <end position="311"/>
    </location>
</feature>
<evidence type="ECO:0000313" key="5">
    <source>
        <dbReference type="Proteomes" id="UP001238334"/>
    </source>
</evidence>
<gene>
    <name evidence="4" type="ORF">QPJ95_04045</name>
</gene>
<evidence type="ECO:0000259" key="3">
    <source>
        <dbReference type="PROSITE" id="PS50125"/>
    </source>
</evidence>
<dbReference type="SMART" id="SM00044">
    <property type="entry name" value="CYCc"/>
    <property type="match status" value="1"/>
</dbReference>
<feature type="transmembrane region" description="Helical" evidence="2">
    <location>
        <begin position="238"/>
        <end position="257"/>
    </location>
</feature>
<keyword evidence="2" id="KW-1133">Transmembrane helix</keyword>
<dbReference type="GO" id="GO:0006171">
    <property type="term" value="P:cAMP biosynthetic process"/>
    <property type="evidence" value="ECO:0007669"/>
    <property type="project" value="TreeGrafter"/>
</dbReference>
<dbReference type="EMBL" id="CP127247">
    <property type="protein sequence ID" value="WIY26109.1"/>
    <property type="molecule type" value="Genomic_DNA"/>
</dbReference>
<keyword evidence="2" id="KW-0812">Transmembrane</keyword>
<name>A0A9Y2L146_9RHOB</name>
<dbReference type="InterPro" id="IPR050697">
    <property type="entry name" value="Adenylyl/Guanylyl_Cyclase_3/4"/>
</dbReference>
<dbReference type="RefSeq" id="WP_270919042.1">
    <property type="nucleotide sequence ID" value="NZ_CP127247.1"/>
</dbReference>
<dbReference type="Gene3D" id="3.30.70.1230">
    <property type="entry name" value="Nucleotide cyclase"/>
    <property type="match status" value="1"/>
</dbReference>
<protein>
    <submittedName>
        <fullName evidence="4">Adenylate/guanylate cyclase domain-containing protein</fullName>
    </submittedName>
</protein>
<keyword evidence="5" id="KW-1185">Reference proteome</keyword>
<dbReference type="KEGG" id="ppso:QPJ95_04045"/>
<dbReference type="Pfam" id="PF00211">
    <property type="entry name" value="Guanylate_cyc"/>
    <property type="match status" value="1"/>
</dbReference>
<accession>A0A9Y2L146</accession>
<evidence type="ECO:0000313" key="4">
    <source>
        <dbReference type="EMBL" id="WIY26109.1"/>
    </source>
</evidence>
<dbReference type="SUPFAM" id="SSF55073">
    <property type="entry name" value="Nucleotide cyclase"/>
    <property type="match status" value="1"/>
</dbReference>
<dbReference type="GO" id="GO:0004016">
    <property type="term" value="F:adenylate cyclase activity"/>
    <property type="evidence" value="ECO:0007669"/>
    <property type="project" value="UniProtKB-ARBA"/>
</dbReference>
<organism evidence="4 5">
    <name type="scientific">Parasedimentitalea psychrophila</name>
    <dbReference type="NCBI Taxonomy" id="2997337"/>
    <lineage>
        <taxon>Bacteria</taxon>
        <taxon>Pseudomonadati</taxon>
        <taxon>Pseudomonadota</taxon>
        <taxon>Alphaproteobacteria</taxon>
        <taxon>Rhodobacterales</taxon>
        <taxon>Paracoccaceae</taxon>
        <taxon>Parasedimentitalea</taxon>
    </lineage>
</organism>
<dbReference type="AlphaFoldDB" id="A0A9Y2L146"/>
<dbReference type="PROSITE" id="PS50125">
    <property type="entry name" value="GUANYLATE_CYCLASE_2"/>
    <property type="match status" value="1"/>
</dbReference>
<proteinExistence type="predicted"/>
<feature type="domain" description="Guanylate cyclase" evidence="3">
    <location>
        <begin position="44"/>
        <end position="152"/>
    </location>
</feature>
<dbReference type="InterPro" id="IPR029787">
    <property type="entry name" value="Nucleotide_cyclase"/>
</dbReference>
<dbReference type="InterPro" id="IPR001054">
    <property type="entry name" value="A/G_cyclase"/>
</dbReference>
<feature type="region of interest" description="Disordered" evidence="1">
    <location>
        <begin position="213"/>
        <end position="232"/>
    </location>
</feature>